<dbReference type="Proteomes" id="UP000053989">
    <property type="component" value="Unassembled WGS sequence"/>
</dbReference>
<feature type="region of interest" description="Disordered" evidence="1">
    <location>
        <begin position="1"/>
        <end position="28"/>
    </location>
</feature>
<evidence type="ECO:0000313" key="2">
    <source>
        <dbReference type="EMBL" id="KIM57775.1"/>
    </source>
</evidence>
<protein>
    <submittedName>
        <fullName evidence="2">Uncharacterized protein</fullName>
    </submittedName>
</protein>
<keyword evidence="3" id="KW-1185">Reference proteome</keyword>
<dbReference type="AlphaFoldDB" id="A0A0C3DAL4"/>
<name>A0A0C3DAL4_9AGAM</name>
<evidence type="ECO:0000313" key="3">
    <source>
        <dbReference type="Proteomes" id="UP000053989"/>
    </source>
</evidence>
<gene>
    <name evidence="2" type="ORF">SCLCIDRAFT_1219155</name>
</gene>
<dbReference type="EMBL" id="KN822096">
    <property type="protein sequence ID" value="KIM57775.1"/>
    <property type="molecule type" value="Genomic_DNA"/>
</dbReference>
<proteinExistence type="predicted"/>
<organism evidence="2 3">
    <name type="scientific">Scleroderma citrinum Foug A</name>
    <dbReference type="NCBI Taxonomy" id="1036808"/>
    <lineage>
        <taxon>Eukaryota</taxon>
        <taxon>Fungi</taxon>
        <taxon>Dikarya</taxon>
        <taxon>Basidiomycota</taxon>
        <taxon>Agaricomycotina</taxon>
        <taxon>Agaricomycetes</taxon>
        <taxon>Agaricomycetidae</taxon>
        <taxon>Boletales</taxon>
        <taxon>Sclerodermatineae</taxon>
        <taxon>Sclerodermataceae</taxon>
        <taxon>Scleroderma</taxon>
    </lineage>
</organism>
<sequence>MGRVSKSEAVDADVEASGADNQKTKQYESYGSAVHLVTTIVRTSQTSPRTVHAVDRILSADSRAHRSITTMYIHHSIDLID</sequence>
<reference evidence="2 3" key="1">
    <citation type="submission" date="2014-04" db="EMBL/GenBank/DDBJ databases">
        <authorList>
            <consortium name="DOE Joint Genome Institute"/>
            <person name="Kuo A."/>
            <person name="Kohler A."/>
            <person name="Nagy L.G."/>
            <person name="Floudas D."/>
            <person name="Copeland A."/>
            <person name="Barry K.W."/>
            <person name="Cichocki N."/>
            <person name="Veneault-Fourrey C."/>
            <person name="LaButti K."/>
            <person name="Lindquist E.A."/>
            <person name="Lipzen A."/>
            <person name="Lundell T."/>
            <person name="Morin E."/>
            <person name="Murat C."/>
            <person name="Sun H."/>
            <person name="Tunlid A."/>
            <person name="Henrissat B."/>
            <person name="Grigoriev I.V."/>
            <person name="Hibbett D.S."/>
            <person name="Martin F."/>
            <person name="Nordberg H.P."/>
            <person name="Cantor M.N."/>
            <person name="Hua S.X."/>
        </authorList>
    </citation>
    <scope>NUCLEOTIDE SEQUENCE [LARGE SCALE GENOMIC DNA]</scope>
    <source>
        <strain evidence="2 3">Foug A</strain>
    </source>
</reference>
<dbReference type="HOGENOM" id="CLU_2575282_0_0_1"/>
<accession>A0A0C3DAL4</accession>
<evidence type="ECO:0000256" key="1">
    <source>
        <dbReference type="SAM" id="MobiDB-lite"/>
    </source>
</evidence>
<reference evidence="3" key="2">
    <citation type="submission" date="2015-01" db="EMBL/GenBank/DDBJ databases">
        <title>Evolutionary Origins and Diversification of the Mycorrhizal Mutualists.</title>
        <authorList>
            <consortium name="DOE Joint Genome Institute"/>
            <consortium name="Mycorrhizal Genomics Consortium"/>
            <person name="Kohler A."/>
            <person name="Kuo A."/>
            <person name="Nagy L.G."/>
            <person name="Floudas D."/>
            <person name="Copeland A."/>
            <person name="Barry K.W."/>
            <person name="Cichocki N."/>
            <person name="Veneault-Fourrey C."/>
            <person name="LaButti K."/>
            <person name="Lindquist E.A."/>
            <person name="Lipzen A."/>
            <person name="Lundell T."/>
            <person name="Morin E."/>
            <person name="Murat C."/>
            <person name="Riley R."/>
            <person name="Ohm R."/>
            <person name="Sun H."/>
            <person name="Tunlid A."/>
            <person name="Henrissat B."/>
            <person name="Grigoriev I.V."/>
            <person name="Hibbett D.S."/>
            <person name="Martin F."/>
        </authorList>
    </citation>
    <scope>NUCLEOTIDE SEQUENCE [LARGE SCALE GENOMIC DNA]</scope>
    <source>
        <strain evidence="3">Foug A</strain>
    </source>
</reference>
<dbReference type="InParanoid" id="A0A0C3DAL4"/>